<evidence type="ECO:0000313" key="4">
    <source>
        <dbReference type="Proteomes" id="UP000657372"/>
    </source>
</evidence>
<dbReference type="Pfam" id="PF06713">
    <property type="entry name" value="bPH_4"/>
    <property type="match status" value="1"/>
</dbReference>
<evidence type="ECO:0000256" key="1">
    <source>
        <dbReference type="SAM" id="Phobius"/>
    </source>
</evidence>
<name>A0ABS0ERI3_9BURK</name>
<evidence type="ECO:0000259" key="2">
    <source>
        <dbReference type="Pfam" id="PF06713"/>
    </source>
</evidence>
<proteinExistence type="predicted"/>
<accession>A0ABS0ERI3</accession>
<reference evidence="3 4" key="1">
    <citation type="submission" date="2020-11" db="EMBL/GenBank/DDBJ databases">
        <title>WGS of Herminiimonas contaminans strain Marseille-Q4544 isolated from planarians Schmidtea mediterranea.</title>
        <authorList>
            <person name="Kangale L."/>
        </authorList>
    </citation>
    <scope>NUCLEOTIDE SEQUENCE [LARGE SCALE GENOMIC DNA]</scope>
    <source>
        <strain evidence="3 4">Marseille-Q4544</strain>
    </source>
</reference>
<organism evidence="3 4">
    <name type="scientific">Herminiimonas contaminans</name>
    <dbReference type="NCBI Taxonomy" id="1111140"/>
    <lineage>
        <taxon>Bacteria</taxon>
        <taxon>Pseudomonadati</taxon>
        <taxon>Pseudomonadota</taxon>
        <taxon>Betaproteobacteria</taxon>
        <taxon>Burkholderiales</taxon>
        <taxon>Oxalobacteraceae</taxon>
        <taxon>Herminiimonas</taxon>
    </lineage>
</organism>
<sequence>MPTIYRSKVDVWLFVVLAFAALAALYSAVQTMAAGTTGATGVAVLIAVVGVGLPLWLLFSTRYTLQATHLLAQSGPFKWVVPLADIKSITPSNNPLSSPALSLDRLRIDYGKGRMLLISPRDKERFLQDIEAARRAIA</sequence>
<keyword evidence="4" id="KW-1185">Reference proteome</keyword>
<evidence type="ECO:0000313" key="3">
    <source>
        <dbReference type="EMBL" id="MBF8176477.1"/>
    </source>
</evidence>
<keyword evidence="1" id="KW-1133">Transmembrane helix</keyword>
<dbReference type="InterPro" id="IPR009589">
    <property type="entry name" value="PH_YyaB-like"/>
</dbReference>
<comment type="caution">
    <text evidence="3">The sequence shown here is derived from an EMBL/GenBank/DDBJ whole genome shotgun (WGS) entry which is preliminary data.</text>
</comment>
<gene>
    <name evidence="3" type="ORF">IXC47_02135</name>
</gene>
<protein>
    <submittedName>
        <fullName evidence="3">PH domain-containing protein</fullName>
    </submittedName>
</protein>
<dbReference type="RefSeq" id="WP_175624888.1">
    <property type="nucleotide sequence ID" value="NZ_JADOEL010000001.1"/>
</dbReference>
<feature type="transmembrane region" description="Helical" evidence="1">
    <location>
        <begin position="37"/>
        <end position="59"/>
    </location>
</feature>
<keyword evidence="1" id="KW-0812">Transmembrane</keyword>
<keyword evidence="1" id="KW-0472">Membrane</keyword>
<feature type="domain" description="Uncharacterized protein YyaB-like PH" evidence="2">
    <location>
        <begin position="61"/>
        <end position="132"/>
    </location>
</feature>
<dbReference type="Proteomes" id="UP000657372">
    <property type="component" value="Unassembled WGS sequence"/>
</dbReference>
<dbReference type="EMBL" id="JADOEL010000001">
    <property type="protein sequence ID" value="MBF8176477.1"/>
    <property type="molecule type" value="Genomic_DNA"/>
</dbReference>